<evidence type="ECO:0000313" key="1">
    <source>
        <dbReference type="EMBL" id="SEJ27044.1"/>
    </source>
</evidence>
<dbReference type="AlphaFoldDB" id="A0A1H6XHN6"/>
<keyword evidence="2" id="KW-1185">Reference proteome</keyword>
<sequence length="45" mass="5048">MTTDSVDALEALTAKVDDEFTSHRQSDEFKAISLMIDFCILSVPR</sequence>
<dbReference type="KEGG" id="hae:halTADL_1559"/>
<accession>A0A2H4Q1U2</accession>
<dbReference type="OrthoDB" id="226794at2157"/>
<dbReference type="RefSeq" id="WP_218143711.1">
    <property type="nucleotide sequence ID" value="NZ_CP024845.1"/>
</dbReference>
<protein>
    <submittedName>
        <fullName evidence="1">Uncharacterized protein</fullName>
    </submittedName>
</protein>
<accession>A0A1H6XHN6</accession>
<proteinExistence type="predicted"/>
<name>A0A1H6XHN6_9EURY</name>
<organism evidence="1 2">
    <name type="scientific">Halohasta litchfieldiae</name>
    <dbReference type="NCBI Taxonomy" id="1073996"/>
    <lineage>
        <taxon>Archaea</taxon>
        <taxon>Methanobacteriati</taxon>
        <taxon>Methanobacteriota</taxon>
        <taxon>Stenosarchaea group</taxon>
        <taxon>Halobacteria</taxon>
        <taxon>Halobacteriales</taxon>
        <taxon>Haloferacaceae</taxon>
        <taxon>Halohasta</taxon>
    </lineage>
</organism>
<reference evidence="1 2" key="1">
    <citation type="submission" date="2016-10" db="EMBL/GenBank/DDBJ databases">
        <authorList>
            <person name="de Groot N.N."/>
        </authorList>
    </citation>
    <scope>NUCLEOTIDE SEQUENCE [LARGE SCALE GENOMIC DNA]</scope>
    <source>
        <strain evidence="1 2">DSM 22187</strain>
    </source>
</reference>
<dbReference type="Proteomes" id="UP000198888">
    <property type="component" value="Unassembled WGS sequence"/>
</dbReference>
<evidence type="ECO:0000313" key="2">
    <source>
        <dbReference type="Proteomes" id="UP000198888"/>
    </source>
</evidence>
<dbReference type="EMBL" id="FNYR01000038">
    <property type="protein sequence ID" value="SEJ27044.1"/>
    <property type="molecule type" value="Genomic_DNA"/>
</dbReference>
<dbReference type="GeneID" id="76389855"/>
<gene>
    <name evidence="1" type="ORF">SAMN05444271_1382</name>
</gene>